<keyword evidence="3" id="KW-1185">Reference proteome</keyword>
<dbReference type="OrthoDB" id="4022168at2759"/>
<comment type="caution">
    <text evidence="2">The sequence shown here is derived from an EMBL/GenBank/DDBJ whole genome shotgun (WGS) entry which is preliminary data.</text>
</comment>
<dbReference type="AlphaFoldDB" id="A0A9P7VBI5"/>
<dbReference type="RefSeq" id="XP_043050476.1">
    <property type="nucleotide sequence ID" value="XM_043194725.1"/>
</dbReference>
<feature type="compositionally biased region" description="Low complexity" evidence="1">
    <location>
        <begin position="20"/>
        <end position="36"/>
    </location>
</feature>
<evidence type="ECO:0000313" key="3">
    <source>
        <dbReference type="Proteomes" id="UP000790833"/>
    </source>
</evidence>
<dbReference type="GeneID" id="66117411"/>
<evidence type="ECO:0000256" key="1">
    <source>
        <dbReference type="SAM" id="MobiDB-lite"/>
    </source>
</evidence>
<organism evidence="2 3">
    <name type="scientific">Scheffersomyces spartinae</name>
    <dbReference type="NCBI Taxonomy" id="45513"/>
    <lineage>
        <taxon>Eukaryota</taxon>
        <taxon>Fungi</taxon>
        <taxon>Dikarya</taxon>
        <taxon>Ascomycota</taxon>
        <taxon>Saccharomycotina</taxon>
        <taxon>Pichiomycetes</taxon>
        <taxon>Debaryomycetaceae</taxon>
        <taxon>Scheffersomyces</taxon>
    </lineage>
</organism>
<name>A0A9P7VBI5_9ASCO</name>
<dbReference type="EMBL" id="JAHMUF010000005">
    <property type="protein sequence ID" value="KAG7194929.1"/>
    <property type="molecule type" value="Genomic_DNA"/>
</dbReference>
<dbReference type="Proteomes" id="UP000790833">
    <property type="component" value="Unassembled WGS sequence"/>
</dbReference>
<gene>
    <name evidence="2" type="ORF">KQ657_004037</name>
</gene>
<evidence type="ECO:0000313" key="2">
    <source>
        <dbReference type="EMBL" id="KAG7194929.1"/>
    </source>
</evidence>
<accession>A0A9P7VBI5</accession>
<protein>
    <submittedName>
        <fullName evidence="2">Uncharacterized protein</fullName>
    </submittedName>
</protein>
<proteinExistence type="predicted"/>
<reference evidence="2" key="1">
    <citation type="submission" date="2021-03" db="EMBL/GenBank/DDBJ databases">
        <authorList>
            <person name="Palmer J.M."/>
        </authorList>
    </citation>
    <scope>NUCLEOTIDE SEQUENCE</scope>
    <source>
        <strain evidence="2">ARV_011</strain>
    </source>
</reference>
<feature type="region of interest" description="Disordered" evidence="1">
    <location>
        <begin position="1"/>
        <end position="40"/>
    </location>
</feature>
<sequence length="230" mass="26348">MPSSPERYGRPVLSPKHNSNRNTPSPKRPKPSTSNNHNPFVDVKLEYSNVSVRNSPSPTRKHPISFEIFEDKRPYKRVSTTSTTSLSNKSNHNDQENILQPKMRLIADSVTATTNTPPTTTPMTRSPLSDLNIAKFPGYIHYPQSRRQIQLTDLYVSQTHNNDFNSLHKKLDFPCYLTPPRDQRSKYLVRSNNDDVMMIKRAAHRRSSSVGKNESKKTLLKKNAFKIIEC</sequence>